<sequence>MILDNINPEDLFPTEKQGPSVLGNMEYPVQGEIKVYEAAYVATNERLILNVDMDGQFYYRNIRYDEIENIELDDNVLTMRFSIGTFSLTDLNKEDAENFVAYVEPKKL</sequence>
<organism evidence="2 3">
    <name type="scientific">Staphylococcus equorum</name>
    <dbReference type="NCBI Taxonomy" id="246432"/>
    <lineage>
        <taxon>Bacteria</taxon>
        <taxon>Bacillati</taxon>
        <taxon>Bacillota</taxon>
        <taxon>Bacilli</taxon>
        <taxon>Bacillales</taxon>
        <taxon>Staphylococcaceae</taxon>
        <taxon>Staphylococcus</taxon>
    </lineage>
</organism>
<dbReference type="RefSeq" id="WP_277580440.1">
    <property type="nucleotide sequence ID" value="NZ_JAMBPV010000001.1"/>
</dbReference>
<comment type="caution">
    <text evidence="2">The sequence shown here is derived from an EMBL/GenBank/DDBJ whole genome shotgun (WGS) entry which is preliminary data.</text>
</comment>
<accession>A0A9X4L7S8</accession>
<name>A0A9X4L7S8_9STAP</name>
<dbReference type="Proteomes" id="UP001152302">
    <property type="component" value="Unassembled WGS sequence"/>
</dbReference>
<evidence type="ECO:0000313" key="3">
    <source>
        <dbReference type="Proteomes" id="UP001152302"/>
    </source>
</evidence>
<dbReference type="Pfam" id="PF14470">
    <property type="entry name" value="bPH_3"/>
    <property type="match status" value="1"/>
</dbReference>
<dbReference type="EMBL" id="JAMBPX010000001">
    <property type="protein sequence ID" value="MDG0857814.1"/>
    <property type="molecule type" value="Genomic_DNA"/>
</dbReference>
<dbReference type="AlphaFoldDB" id="A0A9X4L7S8"/>
<dbReference type="InterPro" id="IPR039519">
    <property type="entry name" value="YokE-like_PH"/>
</dbReference>
<gene>
    <name evidence="2" type="ORF">M4L21_00615</name>
</gene>
<feature type="domain" description="YokE-like PH" evidence="1">
    <location>
        <begin position="30"/>
        <end position="103"/>
    </location>
</feature>
<evidence type="ECO:0000313" key="2">
    <source>
        <dbReference type="EMBL" id="MDG0857814.1"/>
    </source>
</evidence>
<reference evidence="2" key="1">
    <citation type="submission" date="2022-05" db="EMBL/GenBank/DDBJ databases">
        <title>Comparative genomics of Staphylococcus equorum isolates.</title>
        <authorList>
            <person name="Luelf R.H."/>
        </authorList>
    </citation>
    <scope>NUCLEOTIDE SEQUENCE</scope>
    <source>
        <strain evidence="2">TMW 2.2343</strain>
    </source>
</reference>
<proteinExistence type="predicted"/>
<evidence type="ECO:0000259" key="1">
    <source>
        <dbReference type="Pfam" id="PF14470"/>
    </source>
</evidence>
<protein>
    <submittedName>
        <fullName evidence="2">PH domain-containing protein</fullName>
    </submittedName>
</protein>